<keyword evidence="3 5" id="KW-0378">Hydrolase</keyword>
<comment type="caution">
    <text evidence="6">The sequence shown here is derived from an EMBL/GenBank/DDBJ whole genome shotgun (WGS) entry which is preliminary data.</text>
</comment>
<dbReference type="PANTHER" id="PTHR10429:SF0">
    <property type="entry name" value="DNA-3-METHYLADENINE GLYCOSYLASE"/>
    <property type="match status" value="1"/>
</dbReference>
<dbReference type="HAMAP" id="MF_00527">
    <property type="entry name" value="3MGH"/>
    <property type="match status" value="1"/>
</dbReference>
<dbReference type="Pfam" id="PF02245">
    <property type="entry name" value="Pur_DNA_glyco"/>
    <property type="match status" value="1"/>
</dbReference>
<dbReference type="NCBIfam" id="NF002003">
    <property type="entry name" value="PRK00802.1-3"/>
    <property type="match status" value="1"/>
</dbReference>
<sequence length="206" mass="23680">MNRAFFKQPTLQLARALLGKRIVHEHANGLLSGRIVEVEAYMGPEDRAAHSYGGRRTTRTEVMYGPPGYAYIYLIYGMYHCFNVVSGPIDKPEAILVRAVEPIEGLDLMIQHRFPQKAVQGLTSRTLPHRLKRQLTNGPGKLCRAFDIDHRYYGHDLSQSPLMLEDDLNLLTRDIACGPRINIQYAEDARDYPWRFWIKDHPFVSK</sequence>
<dbReference type="NCBIfam" id="TIGR00567">
    <property type="entry name" value="3mg"/>
    <property type="match status" value="1"/>
</dbReference>
<keyword evidence="4 5" id="KW-0234">DNA repair</keyword>
<dbReference type="AlphaFoldDB" id="A0A8J3ENV4"/>
<evidence type="ECO:0000313" key="7">
    <source>
        <dbReference type="Proteomes" id="UP000656813"/>
    </source>
</evidence>
<protein>
    <recommendedName>
        <fullName evidence="5">Putative 3-methyladenine DNA glycosylase</fullName>
        <ecNumber evidence="5">3.2.2.-</ecNumber>
    </recommendedName>
</protein>
<dbReference type="InterPro" id="IPR036995">
    <property type="entry name" value="MPG_sf"/>
</dbReference>
<dbReference type="SUPFAM" id="SSF50486">
    <property type="entry name" value="FMT C-terminal domain-like"/>
    <property type="match status" value="1"/>
</dbReference>
<dbReference type="FunFam" id="3.10.300.10:FF:000001">
    <property type="entry name" value="Putative 3-methyladenine DNA glycosylase"/>
    <property type="match status" value="1"/>
</dbReference>
<evidence type="ECO:0000256" key="4">
    <source>
        <dbReference type="ARBA" id="ARBA00023204"/>
    </source>
</evidence>
<dbReference type="GO" id="GO:0003905">
    <property type="term" value="F:alkylbase DNA N-glycosylase activity"/>
    <property type="evidence" value="ECO:0007669"/>
    <property type="project" value="InterPro"/>
</dbReference>
<dbReference type="GO" id="GO:0006284">
    <property type="term" value="P:base-excision repair"/>
    <property type="evidence" value="ECO:0007669"/>
    <property type="project" value="InterPro"/>
</dbReference>
<gene>
    <name evidence="6" type="ORF">GCM10007096_38430</name>
</gene>
<evidence type="ECO:0000256" key="1">
    <source>
        <dbReference type="ARBA" id="ARBA00009232"/>
    </source>
</evidence>
<keyword evidence="7" id="KW-1185">Reference proteome</keyword>
<comment type="similarity">
    <text evidence="1 5">Belongs to the DNA glycosylase MPG family.</text>
</comment>
<evidence type="ECO:0000256" key="5">
    <source>
        <dbReference type="HAMAP-Rule" id="MF_00527"/>
    </source>
</evidence>
<name>A0A8J3ENV4_9BACL</name>
<evidence type="ECO:0000256" key="3">
    <source>
        <dbReference type="ARBA" id="ARBA00022801"/>
    </source>
</evidence>
<dbReference type="InterPro" id="IPR011034">
    <property type="entry name" value="Formyl_transferase-like_C_sf"/>
</dbReference>
<dbReference type="CDD" id="cd00540">
    <property type="entry name" value="AAG"/>
    <property type="match status" value="1"/>
</dbReference>
<dbReference type="GO" id="GO:0003677">
    <property type="term" value="F:DNA binding"/>
    <property type="evidence" value="ECO:0007669"/>
    <property type="project" value="InterPro"/>
</dbReference>
<evidence type="ECO:0000313" key="6">
    <source>
        <dbReference type="EMBL" id="GGH87735.1"/>
    </source>
</evidence>
<dbReference type="RefSeq" id="WP_188499000.1">
    <property type="nucleotide sequence ID" value="NZ_BMFV01000042.1"/>
</dbReference>
<dbReference type="InterPro" id="IPR003180">
    <property type="entry name" value="MPG"/>
</dbReference>
<dbReference type="Gene3D" id="3.10.300.10">
    <property type="entry name" value="Methylpurine-DNA glycosylase (MPG)"/>
    <property type="match status" value="1"/>
</dbReference>
<reference evidence="6" key="1">
    <citation type="journal article" date="2014" name="Int. J. Syst. Evol. Microbiol.">
        <title>Complete genome sequence of Corynebacterium casei LMG S-19264T (=DSM 44701T), isolated from a smear-ripened cheese.</title>
        <authorList>
            <consortium name="US DOE Joint Genome Institute (JGI-PGF)"/>
            <person name="Walter F."/>
            <person name="Albersmeier A."/>
            <person name="Kalinowski J."/>
            <person name="Ruckert C."/>
        </authorList>
    </citation>
    <scope>NUCLEOTIDE SEQUENCE</scope>
    <source>
        <strain evidence="6">CGMCC 1.12777</strain>
    </source>
</reference>
<dbReference type="Proteomes" id="UP000656813">
    <property type="component" value="Unassembled WGS sequence"/>
</dbReference>
<organism evidence="6 7">
    <name type="scientific">Pullulanibacillus pueri</name>
    <dbReference type="NCBI Taxonomy" id="1437324"/>
    <lineage>
        <taxon>Bacteria</taxon>
        <taxon>Bacillati</taxon>
        <taxon>Bacillota</taxon>
        <taxon>Bacilli</taxon>
        <taxon>Bacillales</taxon>
        <taxon>Sporolactobacillaceae</taxon>
        <taxon>Pullulanibacillus</taxon>
    </lineage>
</organism>
<accession>A0A8J3ENV4</accession>
<dbReference type="EC" id="3.2.2.-" evidence="5"/>
<proteinExistence type="inferred from homology"/>
<reference evidence="6" key="2">
    <citation type="submission" date="2020-09" db="EMBL/GenBank/DDBJ databases">
        <authorList>
            <person name="Sun Q."/>
            <person name="Zhou Y."/>
        </authorList>
    </citation>
    <scope>NUCLEOTIDE SEQUENCE</scope>
    <source>
        <strain evidence="6">CGMCC 1.12777</strain>
    </source>
</reference>
<keyword evidence="2 5" id="KW-0227">DNA damage</keyword>
<dbReference type="EMBL" id="BMFV01000042">
    <property type="protein sequence ID" value="GGH87735.1"/>
    <property type="molecule type" value="Genomic_DNA"/>
</dbReference>
<dbReference type="PANTHER" id="PTHR10429">
    <property type="entry name" value="DNA-3-METHYLADENINE GLYCOSYLASE"/>
    <property type="match status" value="1"/>
</dbReference>
<evidence type="ECO:0000256" key="2">
    <source>
        <dbReference type="ARBA" id="ARBA00022763"/>
    </source>
</evidence>